<dbReference type="PROSITE" id="PS50253">
    <property type="entry name" value="COX3"/>
    <property type="match status" value="1"/>
</dbReference>
<evidence type="ECO:0000313" key="10">
    <source>
        <dbReference type="EMBL" id="MYZ49563.1"/>
    </source>
</evidence>
<dbReference type="CDD" id="cd00386">
    <property type="entry name" value="Heme_Cu_Oxidase_III_like"/>
    <property type="match status" value="1"/>
</dbReference>
<comment type="caution">
    <text evidence="10">The sequence shown here is derived from an EMBL/GenBank/DDBJ whole genome shotgun (WGS) entry which is preliminary data.</text>
</comment>
<evidence type="ECO:0000256" key="8">
    <source>
        <dbReference type="SAM" id="Phobius"/>
    </source>
</evidence>
<feature type="domain" description="Heme-copper oxidase subunit III family profile" evidence="9">
    <location>
        <begin position="1"/>
        <end position="197"/>
    </location>
</feature>
<comment type="subcellular location">
    <subcellularLocation>
        <location evidence="1 7">Cell membrane</location>
        <topology evidence="1 7">Multi-pass membrane protein</topology>
    </subcellularLocation>
</comment>
<keyword evidence="6 8" id="KW-0472">Membrane</keyword>
<accession>A0A964WV06</accession>
<keyword evidence="3" id="KW-1003">Cell membrane</keyword>
<evidence type="ECO:0000256" key="4">
    <source>
        <dbReference type="ARBA" id="ARBA00022692"/>
    </source>
</evidence>
<feature type="transmembrane region" description="Helical" evidence="8">
    <location>
        <begin position="65"/>
        <end position="83"/>
    </location>
</feature>
<reference evidence="10" key="1">
    <citation type="submission" date="2019-03" db="EMBL/GenBank/DDBJ databases">
        <title>Afifella sp. nov., isolated from activated sludge.</title>
        <authorList>
            <person name="Li Q."/>
            <person name="Liu Y."/>
        </authorList>
    </citation>
    <scope>NUCLEOTIDE SEQUENCE</scope>
    <source>
        <strain evidence="10">L72</strain>
    </source>
</reference>
<dbReference type="PANTHER" id="PTHR11403:SF2">
    <property type="entry name" value="CYTOCHROME BO(3) UBIQUINOL OXIDASE SUBUNIT 3"/>
    <property type="match status" value="1"/>
</dbReference>
<evidence type="ECO:0000256" key="2">
    <source>
        <dbReference type="ARBA" id="ARBA00010581"/>
    </source>
</evidence>
<keyword evidence="11" id="KW-1185">Reference proteome</keyword>
<dbReference type="GO" id="GO:0019646">
    <property type="term" value="P:aerobic electron transport chain"/>
    <property type="evidence" value="ECO:0007669"/>
    <property type="project" value="InterPro"/>
</dbReference>
<proteinExistence type="inferred from homology"/>
<evidence type="ECO:0000256" key="1">
    <source>
        <dbReference type="ARBA" id="ARBA00004651"/>
    </source>
</evidence>
<dbReference type="GO" id="GO:0004129">
    <property type="term" value="F:cytochrome-c oxidase activity"/>
    <property type="evidence" value="ECO:0007669"/>
    <property type="project" value="InterPro"/>
</dbReference>
<gene>
    <name evidence="10" type="ORF">E4O86_17780</name>
</gene>
<feature type="transmembrane region" description="Helical" evidence="8">
    <location>
        <begin position="21"/>
        <end position="45"/>
    </location>
</feature>
<dbReference type="InterPro" id="IPR013833">
    <property type="entry name" value="Cyt_c_oxidase_su3_a-hlx"/>
</dbReference>
<dbReference type="AlphaFoldDB" id="A0A964WV06"/>
<protein>
    <submittedName>
        <fullName evidence="10">Heme-copper oxidase subunit III</fullName>
    </submittedName>
</protein>
<evidence type="ECO:0000313" key="11">
    <source>
        <dbReference type="Proteomes" id="UP000773614"/>
    </source>
</evidence>
<dbReference type="InterPro" id="IPR024791">
    <property type="entry name" value="Cyt_c/ubiquinol_Oxase_su3"/>
</dbReference>
<dbReference type="Proteomes" id="UP000773614">
    <property type="component" value="Unassembled WGS sequence"/>
</dbReference>
<dbReference type="RefSeq" id="WP_161141902.1">
    <property type="nucleotide sequence ID" value="NZ_SPKJ01000081.1"/>
</dbReference>
<keyword evidence="5 8" id="KW-1133">Transmembrane helix</keyword>
<dbReference type="GO" id="GO:0005886">
    <property type="term" value="C:plasma membrane"/>
    <property type="evidence" value="ECO:0007669"/>
    <property type="project" value="UniProtKB-SubCell"/>
</dbReference>
<feature type="transmembrane region" description="Helical" evidence="8">
    <location>
        <begin position="141"/>
        <end position="163"/>
    </location>
</feature>
<dbReference type="Pfam" id="PF00510">
    <property type="entry name" value="COX3"/>
    <property type="match status" value="1"/>
</dbReference>
<dbReference type="OrthoDB" id="9810850at2"/>
<evidence type="ECO:0000256" key="7">
    <source>
        <dbReference type="RuleBase" id="RU003376"/>
    </source>
</evidence>
<evidence type="ECO:0000259" key="9">
    <source>
        <dbReference type="PROSITE" id="PS50253"/>
    </source>
</evidence>
<comment type="similarity">
    <text evidence="2 7">Belongs to the cytochrome c oxidase subunit 3 family.</text>
</comment>
<dbReference type="PANTHER" id="PTHR11403">
    <property type="entry name" value="CYTOCHROME C OXIDASE SUBUNIT III"/>
    <property type="match status" value="1"/>
</dbReference>
<dbReference type="Gene3D" id="1.20.120.80">
    <property type="entry name" value="Cytochrome c oxidase, subunit III, four-helix bundle"/>
    <property type="match status" value="1"/>
</dbReference>
<keyword evidence="4 7" id="KW-0812">Transmembrane</keyword>
<organism evidence="10 11">
    <name type="scientific">Propylenella binzhouense</name>
    <dbReference type="NCBI Taxonomy" id="2555902"/>
    <lineage>
        <taxon>Bacteria</taxon>
        <taxon>Pseudomonadati</taxon>
        <taxon>Pseudomonadota</taxon>
        <taxon>Alphaproteobacteria</taxon>
        <taxon>Hyphomicrobiales</taxon>
        <taxon>Propylenellaceae</taxon>
        <taxon>Propylenella</taxon>
    </lineage>
</organism>
<dbReference type="InterPro" id="IPR000298">
    <property type="entry name" value="Cyt_c_oxidase-like_su3"/>
</dbReference>
<evidence type="ECO:0000256" key="5">
    <source>
        <dbReference type="ARBA" id="ARBA00022989"/>
    </source>
</evidence>
<sequence>MPSAAARMRTLPVGSVGVRASGWWGMMCLIGTEAALFAYLLFSYYYFAVQFGRSFLPNELPSVRLSGPDTLILILSSVAVWWGERGIRQGSTVRLAIGLLLGSVLGAVFVGIQYLEWLDKPFVLSADSYSSLYFTITGFHMAHVAVGVLILVVLLAWSVLGYFDRVRHAAVSIGAIYWHFVDAVWLAIFFTFYVTPYLGW</sequence>
<evidence type="ECO:0000256" key="3">
    <source>
        <dbReference type="ARBA" id="ARBA00022475"/>
    </source>
</evidence>
<dbReference type="SUPFAM" id="SSF81452">
    <property type="entry name" value="Cytochrome c oxidase subunit III-like"/>
    <property type="match status" value="1"/>
</dbReference>
<dbReference type="EMBL" id="SPKJ01000081">
    <property type="protein sequence ID" value="MYZ49563.1"/>
    <property type="molecule type" value="Genomic_DNA"/>
</dbReference>
<name>A0A964WV06_9HYPH</name>
<feature type="transmembrane region" description="Helical" evidence="8">
    <location>
        <begin position="175"/>
        <end position="194"/>
    </location>
</feature>
<dbReference type="InterPro" id="IPR035973">
    <property type="entry name" value="Cyt_c_oxidase_su3-like_sf"/>
</dbReference>
<feature type="transmembrane region" description="Helical" evidence="8">
    <location>
        <begin position="95"/>
        <end position="115"/>
    </location>
</feature>
<evidence type="ECO:0000256" key="6">
    <source>
        <dbReference type="ARBA" id="ARBA00023136"/>
    </source>
</evidence>